<feature type="compositionally biased region" description="Low complexity" evidence="3">
    <location>
        <begin position="267"/>
        <end position="280"/>
    </location>
</feature>
<dbReference type="GO" id="GO:0003723">
    <property type="term" value="F:RNA binding"/>
    <property type="evidence" value="ECO:0007669"/>
    <property type="project" value="UniProtKB-KW"/>
</dbReference>
<reference evidence="5" key="1">
    <citation type="submission" date="2020-11" db="EMBL/GenBank/DDBJ databases">
        <authorList>
            <person name="Tran Van P."/>
        </authorList>
    </citation>
    <scope>NUCLEOTIDE SEQUENCE</scope>
</reference>
<dbReference type="PANTHER" id="PTHR13020:SF25">
    <property type="entry name" value="PROTEIN GAWKY"/>
    <property type="match status" value="1"/>
</dbReference>
<feature type="compositionally biased region" description="Polar residues" evidence="3">
    <location>
        <begin position="714"/>
        <end position="729"/>
    </location>
</feature>
<feature type="region of interest" description="Disordered" evidence="3">
    <location>
        <begin position="660"/>
        <end position="688"/>
    </location>
</feature>
<feature type="compositionally biased region" description="Basic and acidic residues" evidence="3">
    <location>
        <begin position="817"/>
        <end position="831"/>
    </location>
</feature>
<feature type="region of interest" description="Disordered" evidence="3">
    <location>
        <begin position="1428"/>
        <end position="1526"/>
    </location>
</feature>
<dbReference type="InterPro" id="IPR015940">
    <property type="entry name" value="UBA"/>
</dbReference>
<feature type="coiled-coil region" evidence="2">
    <location>
        <begin position="1337"/>
        <end position="1371"/>
    </location>
</feature>
<feature type="compositionally biased region" description="Gly residues" evidence="3">
    <location>
        <begin position="607"/>
        <end position="616"/>
    </location>
</feature>
<feature type="compositionally biased region" description="Polar residues" evidence="3">
    <location>
        <begin position="1470"/>
        <end position="1482"/>
    </location>
</feature>
<dbReference type="GO" id="GO:0060213">
    <property type="term" value="P:positive regulation of nuclear-transcribed mRNA poly(A) tail shortening"/>
    <property type="evidence" value="ECO:0007669"/>
    <property type="project" value="TreeGrafter"/>
</dbReference>
<organism evidence="5">
    <name type="scientific">Timema monikensis</name>
    <dbReference type="NCBI Taxonomy" id="170555"/>
    <lineage>
        <taxon>Eukaryota</taxon>
        <taxon>Metazoa</taxon>
        <taxon>Ecdysozoa</taxon>
        <taxon>Arthropoda</taxon>
        <taxon>Hexapoda</taxon>
        <taxon>Insecta</taxon>
        <taxon>Pterygota</taxon>
        <taxon>Neoptera</taxon>
        <taxon>Polyneoptera</taxon>
        <taxon>Phasmatodea</taxon>
        <taxon>Timematodea</taxon>
        <taxon>Timematoidea</taxon>
        <taxon>Timematidae</taxon>
        <taxon>Timema</taxon>
    </lineage>
</organism>
<feature type="compositionally biased region" description="Gly residues" evidence="3">
    <location>
        <begin position="1656"/>
        <end position="1669"/>
    </location>
</feature>
<dbReference type="InterPro" id="IPR035979">
    <property type="entry name" value="RBD_domain_sf"/>
</dbReference>
<keyword evidence="1" id="KW-0694">RNA-binding</keyword>
<sequence>MRGCGGRSINKVRDDYLTEQTLLLLDADKTPTPSCGPGSMNGVFRLRMFSLDQPKPNECNALLTRLSERGRTCNTCDLGYLVYKPPELANALVVLSSTAEDEEIEEDVETSNDVPPGVIVSSSNEVTSAASAQLSSTFPTDQVPVSRDTTDCTNERGADAQVVLLTGMEEGGCYSKEGAQCPCRSSLAAVTIQDSKHSNAGVWRSCDCTPHPNKSEALRRLQSSGPGGRGGAGAGPPSPLPLPVPTFSSSVISSSSLLLVRRRRPSLRGASSSGNSAQNNTITGGAEPTRAVQAILNPNNNITATASHVQNQQQQRTGAVPNVQDNNLVIISCKDHNSCDEERSIPKSLSGPATLSATVQGYSDISPPISFNNVNSNKSMCVDLSSHRTGENITLSATVKQNINCGNYAWALTGPASNARWGIPHGLGLRGGGESTLNAGTSSWGASAGGSVSGSNTAAASNTSSWGAGSGQGQGGAAGQTQWSSGGGGSNRNSGGGSAGGSSQGPSSQQNTGEYNTLTLSCVFYIAGDIQVCQFKKLCVWLRCLGAANKSSSQSGGQPTPQPTPSQAPSGAQQGQNGSTSWAQAAGKGLPASSQGSGPNSTTSSSSGGGNGGGSAATGVSTAAGTAGSVVTGSSVTNTSTKQQLEQLNTMREALFSQDGWGGQHVNQDSGWDIPASPEPGTKDGVPVWKPNVNNGTDLWEANLRNGGQPPPSQTQKTPWGHTPTTNIGGTWGEDDDVGDNSNVWTGVPSTVGPAGPGQWGGNTPGAPAPAAMWGVPKKENDWTGAGGVTGGNASNWGDPRDPRDVRGDPRNMPAMDPRDMRAGNDPRDIRGGGGMMDPRDHMRGVVDTMRGDVGMRDLRGLADMRGGGGDPMMRGDPRGISGRLNGPAADAAMWAQPPQPPHHHGAPHHQQAQPPNKMVGPGGINAPGVNQWAGPPPKDMGMPGAGGKPSGWEEPSPPAQRRNMPNYDDGTSLWGNPGQPGRMGGEVDLRKVSHWKEMPTPNLGRGGMQVPPGMSQNRHPGNNGGNMKPDGPIWGHPTRNGSWGDGPHDSNAPSWGDDGKQGVGVNSWNEPPLTPTPWVGGPKPKNPLNPSWVDDDVPPPWGPPPKQAPKPLSKDLIWASKQFRILAEMGYKKEDVETALRSSTMNLEDALELLNQGRLNMEWRRHEDHSPFDMGSNHPGSGFPGARFNPVAQQMPFAPPGGPGVNTATNLLNNPSLAGINNISPAIVQKILTQQPPPQQPPVHQQVPFNQAGGGGGSRGPQNQPSTAQLRMLVQQIQMAVQAGYLNHQILNQPLAPQTLILLNQLLQQIKVLQQLMQQQAVVQAQQPLKGNSNAVLQISVQITKTKQQINNLQNQIASQQAIYVKTQAQNHMPSQGGPPPNDYKANFHDPLNTLSSNFGELAINKDSSQQAFQQQQSRLIQWKLPSLDKDMDGGSNEFSRAPGTTAKPSLPTSHSSPNINPLLGQPDGTWSTVNRSNSDTGWPDSTGGDVTGQSDKDPWPNTTQSNSFTDLVPEFEPGKPWKGTQLKNIEDDPNITPGMIHRSPLSLVSYQGHRDPEHGHQDVAHREHSRRHSLEHLLEHLGLQPSILLRLLKFLHQTIFMFTKSEVKEFPIGVKLAVNTKSTWGEAPPPTTVTSELWGAPKARGPPPGLSNKLGGGGGNNSNGWGGLGGGGRSWGLQAGNWGSTWLLLKNLTPQIDGSTLKTLCVQHGPLQNFHLYLNHGIALAKYSSREEANKAQGALNNCVLGNTTIFAESPADSEVLSVLQCLGHGAQPNQGSSSTNTWGSLRGSSTSSAAPPTTAKSGSDTWASGGSGGSQGLWPPNPSASSLWGDAGGDQHRATPSSLNSFLPGDLLGGESM</sequence>
<evidence type="ECO:0000256" key="1">
    <source>
        <dbReference type="ARBA" id="ARBA00022884"/>
    </source>
</evidence>
<evidence type="ECO:0000256" key="3">
    <source>
        <dbReference type="SAM" id="MobiDB-lite"/>
    </source>
</evidence>
<feature type="region of interest" description="Disordered" evidence="3">
    <location>
        <begin position="454"/>
        <end position="512"/>
    </location>
</feature>
<dbReference type="GO" id="GO:0005654">
    <property type="term" value="C:nucleoplasm"/>
    <property type="evidence" value="ECO:0007669"/>
    <property type="project" value="TreeGrafter"/>
</dbReference>
<evidence type="ECO:0000259" key="4">
    <source>
        <dbReference type="PROSITE" id="PS50030"/>
    </source>
</evidence>
<feature type="region of interest" description="Disordered" evidence="3">
    <location>
        <begin position="550"/>
        <end position="621"/>
    </location>
</feature>
<proteinExistence type="predicted"/>
<feature type="region of interest" description="Disordered" evidence="3">
    <location>
        <begin position="263"/>
        <end position="285"/>
    </location>
</feature>
<dbReference type="Gene3D" id="3.30.70.330">
    <property type="match status" value="1"/>
</dbReference>
<dbReference type="InterPro" id="IPR052068">
    <property type="entry name" value="GW182_domain"/>
</dbReference>
<dbReference type="CDD" id="cd12435">
    <property type="entry name" value="RRM_GW182_like"/>
    <property type="match status" value="1"/>
</dbReference>
<name>A0A7R9E9H8_9NEOP</name>
<feature type="compositionally biased region" description="Gly residues" evidence="3">
    <location>
        <begin position="485"/>
        <end position="503"/>
    </location>
</feature>
<dbReference type="Pfam" id="PF00076">
    <property type="entry name" value="RRM_1"/>
    <property type="match status" value="1"/>
</dbReference>
<feature type="compositionally biased region" description="Low complexity" evidence="3">
    <location>
        <begin position="593"/>
        <end position="606"/>
    </location>
</feature>
<feature type="compositionally biased region" description="Gly residues" evidence="3">
    <location>
        <begin position="225"/>
        <end position="234"/>
    </location>
</feature>
<dbReference type="SMART" id="SM00165">
    <property type="entry name" value="UBA"/>
    <property type="match status" value="1"/>
</dbReference>
<feature type="region of interest" description="Disordered" evidence="3">
    <location>
        <begin position="1235"/>
        <end position="1266"/>
    </location>
</feature>
<feature type="region of interest" description="Disordered" evidence="3">
    <location>
        <begin position="703"/>
        <end position="741"/>
    </location>
</feature>
<dbReference type="InterPro" id="IPR041971">
    <property type="entry name" value="Gawky_UBA"/>
</dbReference>
<dbReference type="InterPro" id="IPR012677">
    <property type="entry name" value="Nucleotide-bd_a/b_plait_sf"/>
</dbReference>
<dbReference type="Pfam" id="PF12938">
    <property type="entry name" value="M_domain"/>
    <property type="match status" value="1"/>
</dbReference>
<dbReference type="SMART" id="SM00360">
    <property type="entry name" value="RRM"/>
    <property type="match status" value="1"/>
</dbReference>
<feature type="compositionally biased region" description="Low complexity" evidence="3">
    <location>
        <begin position="888"/>
        <end position="897"/>
    </location>
</feature>
<dbReference type="EMBL" id="OB793911">
    <property type="protein sequence ID" value="CAD7428971.1"/>
    <property type="molecule type" value="Genomic_DNA"/>
</dbReference>
<dbReference type="PANTHER" id="PTHR13020">
    <property type="entry name" value="TRINUCLEOTIDE REPEAT-CONTAINING GENE 6"/>
    <property type="match status" value="1"/>
</dbReference>
<gene>
    <name evidence="5" type="ORF">TMSB3V08_LOCUS5760</name>
</gene>
<feature type="compositionally biased region" description="Polar residues" evidence="3">
    <location>
        <begin position="1502"/>
        <end position="1511"/>
    </location>
</feature>
<keyword evidence="2" id="KW-0175">Coiled coil</keyword>
<dbReference type="Pfam" id="PF00627">
    <property type="entry name" value="UBA"/>
    <property type="match status" value="1"/>
</dbReference>
<feature type="region of interest" description="Disordered" evidence="3">
    <location>
        <begin position="1629"/>
        <end position="1669"/>
    </location>
</feature>
<dbReference type="PROSITE" id="PS50030">
    <property type="entry name" value="UBA"/>
    <property type="match status" value="1"/>
</dbReference>
<protein>
    <recommendedName>
        <fullName evidence="4">UBA domain-containing protein</fullName>
    </recommendedName>
</protein>
<evidence type="ECO:0000256" key="2">
    <source>
        <dbReference type="SAM" id="Coils"/>
    </source>
</evidence>
<feature type="region of interest" description="Disordered" evidence="3">
    <location>
        <begin position="218"/>
        <end position="242"/>
    </location>
</feature>
<feature type="compositionally biased region" description="Polar residues" evidence="3">
    <location>
        <begin position="1774"/>
        <end position="1786"/>
    </location>
</feature>
<dbReference type="GO" id="GO:0035278">
    <property type="term" value="P:miRNA-mediated gene silencing by inhibition of translation"/>
    <property type="evidence" value="ECO:0007669"/>
    <property type="project" value="InterPro"/>
</dbReference>
<feature type="region of interest" description="Disordered" evidence="3">
    <location>
        <begin position="1773"/>
        <end position="1860"/>
    </location>
</feature>
<feature type="compositionally biased region" description="Low complexity" evidence="3">
    <location>
        <begin position="1790"/>
        <end position="1806"/>
    </location>
</feature>
<feature type="region of interest" description="Disordered" evidence="3">
    <location>
        <begin position="998"/>
        <end position="1113"/>
    </location>
</feature>
<dbReference type="InterPro" id="IPR009060">
    <property type="entry name" value="UBA-like_sf"/>
</dbReference>
<dbReference type="InterPro" id="IPR000504">
    <property type="entry name" value="RRM_dom"/>
</dbReference>
<evidence type="ECO:0000313" key="5">
    <source>
        <dbReference type="EMBL" id="CAD7428971.1"/>
    </source>
</evidence>
<dbReference type="InterPro" id="IPR033503">
    <property type="entry name" value="GW182_RRM"/>
</dbReference>
<dbReference type="InterPro" id="IPR026805">
    <property type="entry name" value="GW182_M_dom"/>
</dbReference>
<feature type="region of interest" description="Disordered" evidence="3">
    <location>
        <begin position="783"/>
        <end position="843"/>
    </location>
</feature>
<feature type="region of interest" description="Disordered" evidence="3">
    <location>
        <begin position="133"/>
        <end position="153"/>
    </location>
</feature>
<feature type="compositionally biased region" description="Gly residues" evidence="3">
    <location>
        <begin position="468"/>
        <end position="478"/>
    </location>
</feature>
<feature type="compositionally biased region" description="Basic and acidic residues" evidence="3">
    <location>
        <begin position="799"/>
        <end position="810"/>
    </location>
</feature>
<feature type="region of interest" description="Disordered" evidence="3">
    <location>
        <begin position="864"/>
        <end position="985"/>
    </location>
</feature>
<feature type="compositionally biased region" description="Pro residues" evidence="3">
    <location>
        <begin position="1099"/>
        <end position="1109"/>
    </location>
</feature>
<feature type="compositionally biased region" description="Low complexity" evidence="3">
    <location>
        <begin position="454"/>
        <end position="467"/>
    </location>
</feature>
<dbReference type="SUPFAM" id="SSF54928">
    <property type="entry name" value="RNA-binding domain, RBD"/>
    <property type="match status" value="1"/>
</dbReference>
<feature type="compositionally biased region" description="Polar residues" evidence="3">
    <location>
        <begin position="1448"/>
        <end position="1461"/>
    </location>
</feature>
<dbReference type="SUPFAM" id="SSF46934">
    <property type="entry name" value="UBA-like"/>
    <property type="match status" value="1"/>
</dbReference>
<accession>A0A7R9E9H8</accession>
<dbReference type="CDD" id="cd14284">
    <property type="entry name" value="UBA_GAWKY"/>
    <property type="match status" value="1"/>
</dbReference>
<dbReference type="GO" id="GO:0000932">
    <property type="term" value="C:P-body"/>
    <property type="evidence" value="ECO:0007669"/>
    <property type="project" value="TreeGrafter"/>
</dbReference>
<feature type="domain" description="UBA" evidence="4">
    <location>
        <begin position="1112"/>
        <end position="1158"/>
    </location>
</feature>